<dbReference type="PANTHER" id="PTHR46947">
    <property type="entry name" value="WD REPEAT-CONTAINING PROTEIN 73"/>
    <property type="match status" value="1"/>
</dbReference>
<accession>A0A7R9EF15</accession>
<dbReference type="InterPro" id="IPR042795">
    <property type="entry name" value="Wdr73"/>
</dbReference>
<dbReference type="PANTHER" id="PTHR46947:SF1">
    <property type="entry name" value="WD REPEAT-CONTAINING PROTEIN 73"/>
    <property type="match status" value="1"/>
</dbReference>
<protein>
    <submittedName>
        <fullName evidence="1">Uncharacterized protein</fullName>
    </submittedName>
</protein>
<dbReference type="SUPFAM" id="SSF101908">
    <property type="entry name" value="Putative isomerase YbhE"/>
    <property type="match status" value="1"/>
</dbReference>
<dbReference type="GO" id="GO:0005829">
    <property type="term" value="C:cytosol"/>
    <property type="evidence" value="ECO:0007669"/>
    <property type="project" value="TreeGrafter"/>
</dbReference>
<evidence type="ECO:0000313" key="1">
    <source>
        <dbReference type="EMBL" id="CAD7432805.1"/>
    </source>
</evidence>
<dbReference type="GO" id="GO:0000922">
    <property type="term" value="C:spindle pole"/>
    <property type="evidence" value="ECO:0007669"/>
    <property type="project" value="TreeGrafter"/>
</dbReference>
<dbReference type="Gene3D" id="2.130.10.10">
    <property type="entry name" value="YVTN repeat-like/Quinoprotein amine dehydrogenase"/>
    <property type="match status" value="1"/>
</dbReference>
<dbReference type="EMBL" id="OB795879">
    <property type="protein sequence ID" value="CAD7432805.1"/>
    <property type="molecule type" value="Genomic_DNA"/>
</dbReference>
<reference evidence="1" key="1">
    <citation type="submission" date="2020-11" db="EMBL/GenBank/DDBJ databases">
        <authorList>
            <person name="Tran Van P."/>
        </authorList>
    </citation>
    <scope>NUCLEOTIDE SEQUENCE</scope>
</reference>
<organism evidence="1">
    <name type="scientific">Timema monikensis</name>
    <dbReference type="NCBI Taxonomy" id="170555"/>
    <lineage>
        <taxon>Eukaryota</taxon>
        <taxon>Metazoa</taxon>
        <taxon>Ecdysozoa</taxon>
        <taxon>Arthropoda</taxon>
        <taxon>Hexapoda</taxon>
        <taxon>Insecta</taxon>
        <taxon>Pterygota</taxon>
        <taxon>Neoptera</taxon>
        <taxon>Polyneoptera</taxon>
        <taxon>Phasmatodea</taxon>
        <taxon>Timematodea</taxon>
        <taxon>Timematoidea</taxon>
        <taxon>Timematidae</taxon>
        <taxon>Timema</taxon>
    </lineage>
</organism>
<dbReference type="InterPro" id="IPR015943">
    <property type="entry name" value="WD40/YVTN_repeat-like_dom_sf"/>
</dbReference>
<name>A0A7R9EF15_9NEOP</name>
<gene>
    <name evidence="1" type="ORF">TMSB3V08_LOCUS9504</name>
</gene>
<sequence length="329" mass="37658">MYNMFENDSNDEEEDEWFYNSVFRYKQLQMFGFENTIHHIEPSCHDRICVAQRHKPDKYEIMELSLPEKLLTESHQDCLMKNLVKKQSHIPTSVESPSLAVNNSNDILASSIGSKNVELINTETAQVITSSPLGSEDGRVKPIFVSRNVGGVCSVDSGAVRLKDLRSNSNWSLVCKEFSQRGLIVTNPPDEEYWTVASTYENYFIKQPSESDSKLGLLSTHGRLLLYDMRNTDSAFCDIQLEKRTQQRDEICLRFSPDSLLRLSVTGFDENVYIYEIDLPNNLKTVFTHDGHSKQKSSVGNTSVISHLWWRDNLVISAATNNSLHCWRF</sequence>
<dbReference type="GO" id="GO:0031122">
    <property type="term" value="P:cytoplasmic microtubule organization"/>
    <property type="evidence" value="ECO:0007669"/>
    <property type="project" value="TreeGrafter"/>
</dbReference>
<dbReference type="AlphaFoldDB" id="A0A7R9EF15"/>
<proteinExistence type="predicted"/>